<evidence type="ECO:0000313" key="6">
    <source>
        <dbReference type="Proteomes" id="UP000315215"/>
    </source>
</evidence>
<reference evidence="5 6" key="1">
    <citation type="submission" date="2019-07" db="EMBL/GenBank/DDBJ databases">
        <authorList>
            <person name="Li J."/>
        </authorList>
    </citation>
    <scope>NUCLEOTIDE SEQUENCE [LARGE SCALE GENOMIC DNA]</scope>
    <source>
        <strain evidence="5 6">TKL69</strain>
    </source>
</reference>
<proteinExistence type="predicted"/>
<accession>A0A516KIS9</accession>
<evidence type="ECO:0000259" key="4">
    <source>
        <dbReference type="SMART" id="SM00796"/>
    </source>
</evidence>
<keyword evidence="6" id="KW-1185">Reference proteome</keyword>
<dbReference type="Gene3D" id="3.30.1360.40">
    <property type="match status" value="1"/>
</dbReference>
<dbReference type="GO" id="GO:0017168">
    <property type="term" value="F:5-oxoprolinase (ATP-hydrolyzing) activity"/>
    <property type="evidence" value="ECO:0007669"/>
    <property type="project" value="UniProtKB-EC"/>
</dbReference>
<keyword evidence="2 5" id="KW-0378">Hydrolase</keyword>
<dbReference type="PANTHER" id="PTHR34698:SF2">
    <property type="entry name" value="5-OXOPROLINASE SUBUNIT B"/>
    <property type="match status" value="1"/>
</dbReference>
<dbReference type="Pfam" id="PF02682">
    <property type="entry name" value="CT_C_D"/>
    <property type="match status" value="1"/>
</dbReference>
<dbReference type="PANTHER" id="PTHR34698">
    <property type="entry name" value="5-OXOPROLINASE SUBUNIT B"/>
    <property type="match status" value="1"/>
</dbReference>
<name>A0A516KIS9_9BACI</name>
<organism evidence="5 6">
    <name type="scientific">Radiobacillus deserti</name>
    <dbReference type="NCBI Taxonomy" id="2594883"/>
    <lineage>
        <taxon>Bacteria</taxon>
        <taxon>Bacillati</taxon>
        <taxon>Bacillota</taxon>
        <taxon>Bacilli</taxon>
        <taxon>Bacillales</taxon>
        <taxon>Bacillaceae</taxon>
        <taxon>Radiobacillus</taxon>
    </lineage>
</organism>
<dbReference type="EC" id="3.5.2.9" evidence="5"/>
<sequence>MVEILDISFSSCILGTKATYDEGGIVSMSIEPRIQFISESALLLEWKSIPSPKINREILALHTYIHQHPFQGYIEGVPGYVTLTIHFQPFEMEQVDSFSYVKHHVLTKLHQIQQLIQHDQTPKVIPIPVCYSSSFGPDLEFVSSFHNRRKEDIVSIHSQTDYPVYFLGFAPGFPFLGGMDERIATPRKNSPRQQVPAGSVGIAGNQTGVYPLSTPGGWQIIGRTPIPLVTSDEQNPTLIKPGDIVRFQPITEKEFVELEGSL</sequence>
<dbReference type="Gene3D" id="2.40.100.10">
    <property type="entry name" value="Cyclophilin-like"/>
    <property type="match status" value="1"/>
</dbReference>
<dbReference type="SMART" id="SM00796">
    <property type="entry name" value="AHS1"/>
    <property type="match status" value="1"/>
</dbReference>
<dbReference type="EMBL" id="CP041666">
    <property type="protein sequence ID" value="QDP41303.1"/>
    <property type="molecule type" value="Genomic_DNA"/>
</dbReference>
<evidence type="ECO:0000256" key="3">
    <source>
        <dbReference type="ARBA" id="ARBA00022840"/>
    </source>
</evidence>
<dbReference type="InterPro" id="IPR003833">
    <property type="entry name" value="CT_C_D"/>
</dbReference>
<keyword evidence="3" id="KW-0067">ATP-binding</keyword>
<evidence type="ECO:0000313" key="5">
    <source>
        <dbReference type="EMBL" id="QDP41303.1"/>
    </source>
</evidence>
<dbReference type="AlphaFoldDB" id="A0A516KIS9"/>
<dbReference type="InterPro" id="IPR010016">
    <property type="entry name" value="PxpB"/>
</dbReference>
<evidence type="ECO:0000256" key="2">
    <source>
        <dbReference type="ARBA" id="ARBA00022801"/>
    </source>
</evidence>
<evidence type="ECO:0000256" key="1">
    <source>
        <dbReference type="ARBA" id="ARBA00022741"/>
    </source>
</evidence>
<feature type="domain" description="Carboxyltransferase" evidence="4">
    <location>
        <begin position="32"/>
        <end position="239"/>
    </location>
</feature>
<dbReference type="Proteomes" id="UP000315215">
    <property type="component" value="Chromosome"/>
</dbReference>
<dbReference type="SUPFAM" id="SSF50891">
    <property type="entry name" value="Cyclophilin-like"/>
    <property type="match status" value="1"/>
</dbReference>
<dbReference type="GO" id="GO:0005524">
    <property type="term" value="F:ATP binding"/>
    <property type="evidence" value="ECO:0007669"/>
    <property type="project" value="UniProtKB-KW"/>
</dbReference>
<dbReference type="NCBIfam" id="TIGR00370">
    <property type="entry name" value="5-oxoprolinase subunit PxpB"/>
    <property type="match status" value="1"/>
</dbReference>
<dbReference type="SUPFAM" id="SSF160467">
    <property type="entry name" value="PH0987 N-terminal domain-like"/>
    <property type="match status" value="1"/>
</dbReference>
<gene>
    <name evidence="5" type="primary">pxpB</name>
    <name evidence="5" type="ORF">FN924_14595</name>
</gene>
<protein>
    <submittedName>
        <fullName evidence="5">5-oxoprolinase subunit PxpB</fullName>
        <ecNumber evidence="5">3.5.2.9</ecNumber>
    </submittedName>
</protein>
<dbReference type="KEGG" id="aqt:FN924_14595"/>
<keyword evidence="1" id="KW-0547">Nucleotide-binding</keyword>
<dbReference type="InterPro" id="IPR029000">
    <property type="entry name" value="Cyclophilin-like_dom_sf"/>
</dbReference>